<evidence type="ECO:0000256" key="1">
    <source>
        <dbReference type="SAM" id="Phobius"/>
    </source>
</evidence>
<feature type="domain" description="DUF418" evidence="2">
    <location>
        <begin position="235"/>
        <end position="398"/>
    </location>
</feature>
<evidence type="ECO:0000313" key="3">
    <source>
        <dbReference type="EMBL" id="MBM7633254.1"/>
    </source>
</evidence>
<comment type="caution">
    <text evidence="3">The sequence shown here is derived from an EMBL/GenBank/DDBJ whole genome shotgun (WGS) entry which is preliminary data.</text>
</comment>
<protein>
    <recommendedName>
        <fullName evidence="2">DUF418 domain-containing protein</fullName>
    </recommendedName>
</protein>
<evidence type="ECO:0000313" key="4">
    <source>
        <dbReference type="Proteomes" id="UP000741863"/>
    </source>
</evidence>
<dbReference type="Proteomes" id="UP000741863">
    <property type="component" value="Unassembled WGS sequence"/>
</dbReference>
<feature type="transmembrane region" description="Helical" evidence="1">
    <location>
        <begin position="148"/>
        <end position="173"/>
    </location>
</feature>
<dbReference type="EMBL" id="JAFBEC010000006">
    <property type="protein sequence ID" value="MBM7633254.1"/>
    <property type="molecule type" value="Genomic_DNA"/>
</dbReference>
<gene>
    <name evidence="3" type="ORF">JOD17_002348</name>
</gene>
<sequence>MKHQSIAEQDRIHTLDIIRGIAILGIAMANMMHFKTLADLDMMTMIEGRGLPEATLDALSSLFITFFVEGKFYPMFSLLFGLGFYIFYSRTLEKDLNANRLFSRRLTFLIIIGLLHQFLFWHGDILFTYGVTGFLLLLFISRQPKTILLWATFMLAISSFFYAILTAVMGLLFGLGKEAMSSKYQVVSEHANEVMANGNYFEILLHRLPESFLMIFNVFMVIPTILPLFLLGLYFGKTGMFHNVEEHVGKWKKICIHAGWSGILLSVLTTALIHDYLPIPPGVGYGLGTGIRMFTGPVLMLFFVSAFVLLLRKESRQAMLKPIAAVGRMALTNYLMQTLIFVFIFHGYGLGLFNQVGSFIGLVISVSVFGLQILFSTLYLKKFKQGPMETLWRKWTYKNA</sequence>
<feature type="transmembrane region" description="Helical" evidence="1">
    <location>
        <begin position="331"/>
        <end position="353"/>
    </location>
</feature>
<keyword evidence="1" id="KW-0472">Membrane</keyword>
<feature type="transmembrane region" description="Helical" evidence="1">
    <location>
        <begin position="254"/>
        <end position="273"/>
    </location>
</feature>
<keyword evidence="1" id="KW-1133">Transmembrane helix</keyword>
<feature type="transmembrane region" description="Helical" evidence="1">
    <location>
        <begin position="212"/>
        <end position="234"/>
    </location>
</feature>
<organism evidence="3 4">
    <name type="scientific">Geomicrobium sediminis</name>
    <dbReference type="NCBI Taxonomy" id="1347788"/>
    <lineage>
        <taxon>Bacteria</taxon>
        <taxon>Bacillati</taxon>
        <taxon>Bacillota</taxon>
        <taxon>Bacilli</taxon>
        <taxon>Bacillales</taxon>
        <taxon>Geomicrobium</taxon>
    </lineage>
</organism>
<dbReference type="Pfam" id="PF04235">
    <property type="entry name" value="DUF418"/>
    <property type="match status" value="1"/>
</dbReference>
<feature type="transmembrane region" description="Helical" evidence="1">
    <location>
        <begin position="125"/>
        <end position="141"/>
    </location>
</feature>
<feature type="transmembrane region" description="Helical" evidence="1">
    <location>
        <begin position="72"/>
        <end position="89"/>
    </location>
</feature>
<proteinExistence type="predicted"/>
<evidence type="ECO:0000259" key="2">
    <source>
        <dbReference type="Pfam" id="PF04235"/>
    </source>
</evidence>
<feature type="transmembrane region" description="Helical" evidence="1">
    <location>
        <begin position="101"/>
        <end position="119"/>
    </location>
</feature>
<feature type="transmembrane region" description="Helical" evidence="1">
    <location>
        <begin position="12"/>
        <end position="34"/>
    </location>
</feature>
<keyword evidence="4" id="KW-1185">Reference proteome</keyword>
<reference evidence="3 4" key="1">
    <citation type="submission" date="2021-01" db="EMBL/GenBank/DDBJ databases">
        <title>Genomic Encyclopedia of Type Strains, Phase IV (KMG-IV): sequencing the most valuable type-strain genomes for metagenomic binning, comparative biology and taxonomic classification.</title>
        <authorList>
            <person name="Goeker M."/>
        </authorList>
    </citation>
    <scope>NUCLEOTIDE SEQUENCE [LARGE SCALE GENOMIC DNA]</scope>
    <source>
        <strain evidence="3 4">DSM 25540</strain>
    </source>
</reference>
<feature type="transmembrane region" description="Helical" evidence="1">
    <location>
        <begin position="293"/>
        <end position="311"/>
    </location>
</feature>
<keyword evidence="1" id="KW-0812">Transmembrane</keyword>
<feature type="transmembrane region" description="Helical" evidence="1">
    <location>
        <begin position="359"/>
        <end position="380"/>
    </location>
</feature>
<dbReference type="PANTHER" id="PTHR30590:SF2">
    <property type="entry name" value="INNER MEMBRANE PROTEIN"/>
    <property type="match status" value="1"/>
</dbReference>
<dbReference type="PANTHER" id="PTHR30590">
    <property type="entry name" value="INNER MEMBRANE PROTEIN"/>
    <property type="match status" value="1"/>
</dbReference>
<dbReference type="InterPro" id="IPR007349">
    <property type="entry name" value="DUF418"/>
</dbReference>
<name>A0ABS2PD61_9BACL</name>
<dbReference type="RefSeq" id="WP_204697849.1">
    <property type="nucleotide sequence ID" value="NZ_JAFBEC010000006.1"/>
</dbReference>
<accession>A0ABS2PD61</accession>
<dbReference type="InterPro" id="IPR052529">
    <property type="entry name" value="Bact_Transport_Assoc"/>
</dbReference>